<sequence length="280" mass="30887">MLSAQVSPTELIEAARELPGAPRLLIELGMLIHDPGTDARDVTDLLKQDPALAARLIRMANSAVYARSEPVSSTEGAVSCIGFEEVHRLVGALAATQLAEQRLDLHGIDGARLRKISLFTAVLMEELATPAGESRRRCYTVGLLRSVGMMALEIIGRRHGRVPPFNPGSGQPVHEWEKCHWGIDNCEAAEIILKDWRLPHETVIAIRHHYLPDGYHNPIIHLLALAAGSAADRYQGIAGEENYWRSTPENFRKAGLPMRDFQLASEKAQQTFQRLEAALA</sequence>
<dbReference type="AlphaFoldDB" id="A0A1I7PHR7"/>
<name>A0A1I7PHR7_9BACT</name>
<dbReference type="OrthoDB" id="194781at2"/>
<dbReference type="KEGG" id="obg:Verru16b_00200"/>
<proteinExistence type="predicted"/>
<dbReference type="Proteomes" id="UP000095228">
    <property type="component" value="Chromosome"/>
</dbReference>
<dbReference type="EMBL" id="CP016094">
    <property type="protein sequence ID" value="AOS43159.1"/>
    <property type="molecule type" value="Genomic_DNA"/>
</dbReference>
<reference evidence="2 3" key="1">
    <citation type="submission" date="2016-06" db="EMBL/GenBank/DDBJ databases">
        <title>Three novel species with peptidoglycan cell walls form the new genus Lacunisphaera gen. nov. in the family Opitutaceae of the verrucomicrobial subdivision 4.</title>
        <authorList>
            <person name="Rast P."/>
            <person name="Gloeckner I."/>
            <person name="Jogler M."/>
            <person name="Boedeker C."/>
            <person name="Jeske O."/>
            <person name="Wiegand S."/>
            <person name="Reinhardt R."/>
            <person name="Schumann P."/>
            <person name="Rohde M."/>
            <person name="Spring S."/>
            <person name="Gloeckner F.O."/>
            <person name="Jogler C."/>
        </authorList>
    </citation>
    <scope>NUCLEOTIDE SEQUENCE [LARGE SCALE GENOMIC DNA]</scope>
    <source>
        <strain evidence="2 3">IG16b</strain>
    </source>
</reference>
<dbReference type="PANTHER" id="PTHR33525">
    <property type="match status" value="1"/>
</dbReference>
<feature type="domain" description="HDOD" evidence="1">
    <location>
        <begin position="18"/>
        <end position="212"/>
    </location>
</feature>
<protein>
    <submittedName>
        <fullName evidence="2">HDOD domain protein</fullName>
    </submittedName>
</protein>
<keyword evidence="3" id="KW-1185">Reference proteome</keyword>
<dbReference type="InterPro" id="IPR052340">
    <property type="entry name" value="RNase_Y/CdgJ"/>
</dbReference>
<dbReference type="Gene3D" id="1.10.3210.10">
    <property type="entry name" value="Hypothetical protein af1432"/>
    <property type="match status" value="1"/>
</dbReference>
<dbReference type="PANTHER" id="PTHR33525:SF4">
    <property type="entry name" value="CYCLIC DI-GMP PHOSPHODIESTERASE CDGJ"/>
    <property type="match status" value="1"/>
</dbReference>
<dbReference type="STRING" id="1838286.Verru16b_00200"/>
<evidence type="ECO:0000313" key="3">
    <source>
        <dbReference type="Proteomes" id="UP000095228"/>
    </source>
</evidence>
<dbReference type="SUPFAM" id="SSF109604">
    <property type="entry name" value="HD-domain/PDEase-like"/>
    <property type="match status" value="1"/>
</dbReference>
<dbReference type="PROSITE" id="PS51833">
    <property type="entry name" value="HDOD"/>
    <property type="match status" value="1"/>
</dbReference>
<evidence type="ECO:0000313" key="2">
    <source>
        <dbReference type="EMBL" id="AOS43159.1"/>
    </source>
</evidence>
<organism evidence="2 3">
    <name type="scientific">Lacunisphaera limnophila</name>
    <dbReference type="NCBI Taxonomy" id="1838286"/>
    <lineage>
        <taxon>Bacteria</taxon>
        <taxon>Pseudomonadati</taxon>
        <taxon>Verrucomicrobiota</taxon>
        <taxon>Opitutia</taxon>
        <taxon>Opitutales</taxon>
        <taxon>Opitutaceae</taxon>
        <taxon>Lacunisphaera</taxon>
    </lineage>
</organism>
<evidence type="ECO:0000259" key="1">
    <source>
        <dbReference type="PROSITE" id="PS51833"/>
    </source>
</evidence>
<dbReference type="InterPro" id="IPR013976">
    <property type="entry name" value="HDOD"/>
</dbReference>
<gene>
    <name evidence="2" type="ORF">Verru16b_00200</name>
</gene>
<accession>A0A1I7PHR7</accession>
<dbReference type="RefSeq" id="WP_069960546.1">
    <property type="nucleotide sequence ID" value="NZ_CP016094.1"/>
</dbReference>
<dbReference type="Pfam" id="PF08668">
    <property type="entry name" value="HDOD"/>
    <property type="match status" value="1"/>
</dbReference>